<reference evidence="1 2" key="1">
    <citation type="journal article" date="2018" name="Biodegradation">
        <title>1,4-Dioxane degradation characteristics of Rhodococcus aetherivorans JCM 14343.</title>
        <authorList>
            <person name="Inoue D."/>
            <person name="Tsunoda T."/>
            <person name="Yamamoto N."/>
            <person name="Ike M."/>
            <person name="Sei K."/>
        </authorList>
    </citation>
    <scope>NUCLEOTIDE SEQUENCE [LARGE SCALE GENOMIC DNA]</scope>
    <source>
        <strain evidence="1 2">JCM 14343</strain>
    </source>
</reference>
<keyword evidence="2" id="KW-1185">Reference proteome</keyword>
<sequence length="50" mass="5293">MGLAFMAAGRDGRGALLFVRFSLYAPIRTIDGCVSSAAPSATLRSWRSTS</sequence>
<dbReference type="EMBL" id="BLAH01000255">
    <property type="protein sequence ID" value="GES40714.1"/>
    <property type="molecule type" value="Genomic_DNA"/>
</dbReference>
<gene>
    <name evidence="1" type="ORF">RAJCM14343_6009</name>
</gene>
<name>A0ABQ0YVV4_9NOCA</name>
<comment type="caution">
    <text evidence="1">The sequence shown here is derived from an EMBL/GenBank/DDBJ whole genome shotgun (WGS) entry which is preliminary data.</text>
</comment>
<proteinExistence type="predicted"/>
<evidence type="ECO:0000313" key="1">
    <source>
        <dbReference type="EMBL" id="GES40714.1"/>
    </source>
</evidence>
<evidence type="ECO:0000313" key="2">
    <source>
        <dbReference type="Proteomes" id="UP000325466"/>
    </source>
</evidence>
<dbReference type="Proteomes" id="UP000325466">
    <property type="component" value="Unassembled WGS sequence"/>
</dbReference>
<organism evidence="1 2">
    <name type="scientific">Rhodococcus aetherivorans</name>
    <dbReference type="NCBI Taxonomy" id="191292"/>
    <lineage>
        <taxon>Bacteria</taxon>
        <taxon>Bacillati</taxon>
        <taxon>Actinomycetota</taxon>
        <taxon>Actinomycetes</taxon>
        <taxon>Mycobacteriales</taxon>
        <taxon>Nocardiaceae</taxon>
        <taxon>Rhodococcus</taxon>
    </lineage>
</organism>
<protein>
    <submittedName>
        <fullName evidence="1">Uncharacterized protein</fullName>
    </submittedName>
</protein>
<accession>A0ABQ0YVV4</accession>